<protein>
    <submittedName>
        <fullName evidence="2">Uncharacterized protein</fullName>
    </submittedName>
</protein>
<keyword evidence="1" id="KW-0732">Signal</keyword>
<feature type="chain" id="PRO_5045775506" evidence="1">
    <location>
        <begin position="31"/>
        <end position="57"/>
    </location>
</feature>
<accession>A0ABX2ERQ6</accession>
<organism evidence="2 3">
    <name type="scientific">Pseudaquabacterium terrae</name>
    <dbReference type="NCBI Taxonomy" id="2732868"/>
    <lineage>
        <taxon>Bacteria</taxon>
        <taxon>Pseudomonadati</taxon>
        <taxon>Pseudomonadota</taxon>
        <taxon>Betaproteobacteria</taxon>
        <taxon>Burkholderiales</taxon>
        <taxon>Sphaerotilaceae</taxon>
        <taxon>Pseudaquabacterium</taxon>
    </lineage>
</organism>
<evidence type="ECO:0000313" key="2">
    <source>
        <dbReference type="EMBL" id="NRF71415.1"/>
    </source>
</evidence>
<evidence type="ECO:0000313" key="3">
    <source>
        <dbReference type="Proteomes" id="UP000737171"/>
    </source>
</evidence>
<evidence type="ECO:0000256" key="1">
    <source>
        <dbReference type="SAM" id="SignalP"/>
    </source>
</evidence>
<keyword evidence="3" id="KW-1185">Reference proteome</keyword>
<sequence>MFKQISTQAIAFGLAAMVTLASLGSMGALANTIVANAKADHTPVQQVVIVGQKAPRG</sequence>
<dbReference type="Proteomes" id="UP000737171">
    <property type="component" value="Unassembled WGS sequence"/>
</dbReference>
<name>A0ABX2ERQ6_9BURK</name>
<feature type="signal peptide" evidence="1">
    <location>
        <begin position="1"/>
        <end position="30"/>
    </location>
</feature>
<reference evidence="2 3" key="1">
    <citation type="submission" date="2020-05" db="EMBL/GenBank/DDBJ databases">
        <title>Aquincola sp. isolate from soil.</title>
        <authorList>
            <person name="Han J."/>
            <person name="Kim D.-U."/>
        </authorList>
    </citation>
    <scope>NUCLEOTIDE SEQUENCE [LARGE SCALE GENOMIC DNA]</scope>
    <source>
        <strain evidence="2 3">S2</strain>
    </source>
</reference>
<comment type="caution">
    <text evidence="2">The sequence shown here is derived from an EMBL/GenBank/DDBJ whole genome shotgun (WGS) entry which is preliminary data.</text>
</comment>
<proteinExistence type="predicted"/>
<gene>
    <name evidence="2" type="ORF">HLB44_30960</name>
</gene>
<dbReference type="EMBL" id="JABRWJ010000011">
    <property type="protein sequence ID" value="NRF71415.1"/>
    <property type="molecule type" value="Genomic_DNA"/>
</dbReference>
<dbReference type="RefSeq" id="WP_173132508.1">
    <property type="nucleotide sequence ID" value="NZ_JABRWJ010000011.1"/>
</dbReference>